<dbReference type="eggNOG" id="COG1129">
    <property type="taxonomic scope" value="Bacteria"/>
</dbReference>
<dbReference type="CDD" id="cd03216">
    <property type="entry name" value="ABC_Carb_Monos_I"/>
    <property type="match status" value="1"/>
</dbReference>
<dbReference type="GO" id="GO:0016887">
    <property type="term" value="F:ATP hydrolysis activity"/>
    <property type="evidence" value="ECO:0007669"/>
    <property type="project" value="InterPro"/>
</dbReference>
<evidence type="ECO:0000256" key="4">
    <source>
        <dbReference type="ARBA" id="ARBA00022840"/>
    </source>
</evidence>
<reference evidence="6 7" key="1">
    <citation type="submission" date="2016-10" db="EMBL/GenBank/DDBJ databases">
        <authorList>
            <person name="de Groot N.N."/>
        </authorList>
    </citation>
    <scope>NUCLEOTIDE SEQUENCE [LARGE SCALE GENOMIC DNA]</scope>
    <source>
        <strain evidence="6 7">DSM 43067</strain>
    </source>
</reference>
<dbReference type="RefSeq" id="WP_075022525.1">
    <property type="nucleotide sequence ID" value="NZ_CP083237.1"/>
</dbReference>
<dbReference type="STRING" id="1993.SAMN04489713_11049"/>
<evidence type="ECO:0000313" key="6">
    <source>
        <dbReference type="EMBL" id="SFO85846.1"/>
    </source>
</evidence>
<keyword evidence="1" id="KW-0813">Transport</keyword>
<dbReference type="InterPro" id="IPR017871">
    <property type="entry name" value="ABC_transporter-like_CS"/>
</dbReference>
<evidence type="ECO:0000313" key="7">
    <source>
        <dbReference type="Proteomes" id="UP000183413"/>
    </source>
</evidence>
<evidence type="ECO:0000256" key="3">
    <source>
        <dbReference type="ARBA" id="ARBA00022741"/>
    </source>
</evidence>
<dbReference type="Gene3D" id="3.40.50.300">
    <property type="entry name" value="P-loop containing nucleotide triphosphate hydrolases"/>
    <property type="match status" value="2"/>
</dbReference>
<name>A0A1I5KMD5_9ACTN</name>
<dbReference type="InterPro" id="IPR003593">
    <property type="entry name" value="AAA+_ATPase"/>
</dbReference>
<proteinExistence type="predicted"/>
<dbReference type="AlphaFoldDB" id="A0A1I5KMD5"/>
<gene>
    <name evidence="6" type="ORF">SAMN04489713_11049</name>
</gene>
<dbReference type="InterPro" id="IPR027417">
    <property type="entry name" value="P-loop_NTPase"/>
</dbReference>
<evidence type="ECO:0000256" key="1">
    <source>
        <dbReference type="ARBA" id="ARBA00022448"/>
    </source>
</evidence>
<dbReference type="Proteomes" id="UP000183413">
    <property type="component" value="Unassembled WGS sequence"/>
</dbReference>
<keyword evidence="7" id="KW-1185">Reference proteome</keyword>
<keyword evidence="4 6" id="KW-0067">ATP-binding</keyword>
<feature type="domain" description="ABC transporter" evidence="5">
    <location>
        <begin position="261"/>
        <end position="503"/>
    </location>
</feature>
<dbReference type="GO" id="GO:0005524">
    <property type="term" value="F:ATP binding"/>
    <property type="evidence" value="ECO:0007669"/>
    <property type="project" value="UniProtKB-KW"/>
</dbReference>
<dbReference type="InParanoid" id="A0A1I5KMD5"/>
<dbReference type="CDD" id="cd03215">
    <property type="entry name" value="ABC_Carb_Monos_II"/>
    <property type="match status" value="1"/>
</dbReference>
<feature type="domain" description="ABC transporter" evidence="5">
    <location>
        <begin position="11"/>
        <end position="247"/>
    </location>
</feature>
<dbReference type="PANTHER" id="PTHR43790:SF9">
    <property type="entry name" value="GALACTOFURANOSE TRANSPORTER ATP-BINDING PROTEIN YTFR"/>
    <property type="match status" value="1"/>
</dbReference>
<dbReference type="InterPro" id="IPR050107">
    <property type="entry name" value="ABC_carbohydrate_import_ATPase"/>
</dbReference>
<protein>
    <submittedName>
        <fullName evidence="6">Ribose transport system ATP-binding protein</fullName>
    </submittedName>
</protein>
<dbReference type="PANTHER" id="PTHR43790">
    <property type="entry name" value="CARBOHYDRATE TRANSPORT ATP-BINDING PROTEIN MG119-RELATED"/>
    <property type="match status" value="1"/>
</dbReference>
<dbReference type="SMART" id="SM00382">
    <property type="entry name" value="AAA"/>
    <property type="match status" value="2"/>
</dbReference>
<dbReference type="Pfam" id="PF00005">
    <property type="entry name" value="ABC_tran"/>
    <property type="match status" value="2"/>
</dbReference>
<keyword evidence="2" id="KW-0677">Repeat</keyword>
<dbReference type="GeneID" id="99650668"/>
<dbReference type="OrthoDB" id="8039522at2"/>
<sequence length="507" mass="53325">MTRPDSTAPALEARGLVKRFPGVTALDGVDLVCRAGRVHALLGENGAGKSTLVRILTGNHPPDAGELRIGGTPVRLHDPRDALAQGVTAVYQELTVLPELSVLDNVMLGQEVSRRGLLNRDRQRDTVRAALRRAGLGDLDPRARAGTLSAATQQLVEIARALVRGSRVLLLDEPSALLSGGGLDALHAVVRELAADGVAIIYITHRLEEVRALADDVTVLRDGRLVSTGPAAEYPVDRIVREMVGRDVDAVFPALSEPGDGEVLSVRGLLPAGPGAAGPGLDLSVRAGEIVGVAGLLGSGRSRLLRTLACVQPRAAGTMSVGGTPVRASLHAAMRAGVVLVPEERKTEGLVLDLPVRANTTLSSIAAVSPGGWLSSAREREAFEAERERFGIRVSGPEQPTGQLSGGNQQKIVLAKWLRTRPRVLLLDEPTRGIDIGAKAEIYRIVAGLAAEGLAVVFASSELPEVTGLAHRVLVCRGGRVAGELTGDEISEERIMHLALGTQEVAR</sequence>
<evidence type="ECO:0000256" key="2">
    <source>
        <dbReference type="ARBA" id="ARBA00022737"/>
    </source>
</evidence>
<dbReference type="InterPro" id="IPR003439">
    <property type="entry name" value="ABC_transporter-like_ATP-bd"/>
</dbReference>
<dbReference type="EMBL" id="FOVH01000010">
    <property type="protein sequence ID" value="SFO85846.1"/>
    <property type="molecule type" value="Genomic_DNA"/>
</dbReference>
<dbReference type="PROSITE" id="PS50893">
    <property type="entry name" value="ABC_TRANSPORTER_2"/>
    <property type="match status" value="2"/>
</dbReference>
<organism evidence="6 7">
    <name type="scientific">Actinomadura madurae</name>
    <dbReference type="NCBI Taxonomy" id="1993"/>
    <lineage>
        <taxon>Bacteria</taxon>
        <taxon>Bacillati</taxon>
        <taxon>Actinomycetota</taxon>
        <taxon>Actinomycetes</taxon>
        <taxon>Streptosporangiales</taxon>
        <taxon>Thermomonosporaceae</taxon>
        <taxon>Actinomadura</taxon>
    </lineage>
</organism>
<keyword evidence="3" id="KW-0547">Nucleotide-binding</keyword>
<evidence type="ECO:0000259" key="5">
    <source>
        <dbReference type="PROSITE" id="PS50893"/>
    </source>
</evidence>
<dbReference type="SUPFAM" id="SSF52540">
    <property type="entry name" value="P-loop containing nucleoside triphosphate hydrolases"/>
    <property type="match status" value="2"/>
</dbReference>
<dbReference type="PROSITE" id="PS00211">
    <property type="entry name" value="ABC_TRANSPORTER_1"/>
    <property type="match status" value="1"/>
</dbReference>
<accession>A0A1I5KMD5</accession>